<dbReference type="GO" id="GO:0006228">
    <property type="term" value="P:UTP biosynthetic process"/>
    <property type="evidence" value="ECO:0007669"/>
    <property type="project" value="UniProtKB-UniRule"/>
</dbReference>
<dbReference type="HAMAP" id="MF_00451">
    <property type="entry name" value="NDP_kinase"/>
    <property type="match status" value="1"/>
</dbReference>
<comment type="subcellular location">
    <subcellularLocation>
        <location evidence="12">Cytoplasm</location>
    </subcellularLocation>
</comment>
<evidence type="ECO:0000256" key="9">
    <source>
        <dbReference type="ARBA" id="ARBA00022840"/>
    </source>
</evidence>
<feature type="binding site" evidence="12 13">
    <location>
        <position position="61"/>
    </location>
    <ligand>
        <name>ATP</name>
        <dbReference type="ChEBI" id="CHEBI:30616"/>
    </ligand>
</feature>
<keyword evidence="6 12" id="KW-0479">Metal-binding</keyword>
<comment type="caution">
    <text evidence="16">The sequence shown here is derived from an EMBL/GenBank/DDBJ whole genome shotgun (WGS) entry which is preliminary data.</text>
</comment>
<dbReference type="GO" id="GO:0004550">
    <property type="term" value="F:nucleoside diphosphate kinase activity"/>
    <property type="evidence" value="ECO:0007669"/>
    <property type="project" value="UniProtKB-UniRule"/>
</dbReference>
<evidence type="ECO:0000256" key="10">
    <source>
        <dbReference type="ARBA" id="ARBA00022842"/>
    </source>
</evidence>
<evidence type="ECO:0000256" key="6">
    <source>
        <dbReference type="ARBA" id="ARBA00022723"/>
    </source>
</evidence>
<dbReference type="SUPFAM" id="SSF54919">
    <property type="entry name" value="Nucleoside diphosphate kinase, NDK"/>
    <property type="match status" value="1"/>
</dbReference>
<keyword evidence="12" id="KW-0963">Cytoplasm</keyword>
<comment type="catalytic activity">
    <reaction evidence="12">
        <text>a ribonucleoside 5'-diphosphate + ATP = a ribonucleoside 5'-triphosphate + ADP</text>
        <dbReference type="Rhea" id="RHEA:18113"/>
        <dbReference type="ChEBI" id="CHEBI:30616"/>
        <dbReference type="ChEBI" id="CHEBI:57930"/>
        <dbReference type="ChEBI" id="CHEBI:61557"/>
        <dbReference type="ChEBI" id="CHEBI:456216"/>
        <dbReference type="EC" id="2.7.4.6"/>
    </reaction>
</comment>
<evidence type="ECO:0000313" key="17">
    <source>
        <dbReference type="Proteomes" id="UP000229056"/>
    </source>
</evidence>
<comment type="function">
    <text evidence="12">Major role in the synthesis of nucleoside triphosphates other than ATP. The ATP gamma phosphate is transferred to the NDP beta phosphate via a ping-pong mechanism, using a phosphorylated active-site intermediate.</text>
</comment>
<evidence type="ECO:0000256" key="11">
    <source>
        <dbReference type="ARBA" id="ARBA00023080"/>
    </source>
</evidence>
<evidence type="ECO:0000313" key="16">
    <source>
        <dbReference type="EMBL" id="PIS05715.1"/>
    </source>
</evidence>
<dbReference type="InterPro" id="IPR036850">
    <property type="entry name" value="NDK-like_dom_sf"/>
</dbReference>
<evidence type="ECO:0000259" key="15">
    <source>
        <dbReference type="SMART" id="SM00562"/>
    </source>
</evidence>
<evidence type="ECO:0000256" key="12">
    <source>
        <dbReference type="HAMAP-Rule" id="MF_00451"/>
    </source>
</evidence>
<evidence type="ECO:0000256" key="4">
    <source>
        <dbReference type="ARBA" id="ARBA00017632"/>
    </source>
</evidence>
<feature type="binding site" evidence="12 13">
    <location>
        <position position="89"/>
    </location>
    <ligand>
        <name>ATP</name>
        <dbReference type="ChEBI" id="CHEBI:30616"/>
    </ligand>
</feature>
<dbReference type="SMART" id="SM00562">
    <property type="entry name" value="NDK"/>
    <property type="match status" value="1"/>
</dbReference>
<organism evidence="16 17">
    <name type="scientific">Candidatus Buchananbacteria bacterium CG10_big_fil_rev_8_21_14_0_10_33_19</name>
    <dbReference type="NCBI Taxonomy" id="1974525"/>
    <lineage>
        <taxon>Bacteria</taxon>
        <taxon>Candidatus Buchananiibacteriota</taxon>
    </lineage>
</organism>
<dbReference type="Proteomes" id="UP000229056">
    <property type="component" value="Unassembled WGS sequence"/>
</dbReference>
<dbReference type="InterPro" id="IPR001564">
    <property type="entry name" value="Nucleoside_diP_kinase"/>
</dbReference>
<comment type="similarity">
    <text evidence="2 12 13 14">Belongs to the NDK family.</text>
</comment>
<keyword evidence="8 12" id="KW-0418">Kinase</keyword>
<feature type="binding site" evidence="12 13">
    <location>
        <position position="95"/>
    </location>
    <ligand>
        <name>ATP</name>
        <dbReference type="ChEBI" id="CHEBI:30616"/>
    </ligand>
</feature>
<dbReference type="GO" id="GO:0006183">
    <property type="term" value="P:GTP biosynthetic process"/>
    <property type="evidence" value="ECO:0007669"/>
    <property type="project" value="UniProtKB-UniRule"/>
</dbReference>
<feature type="domain" description="Nucleoside diphosphate kinase-like" evidence="15">
    <location>
        <begin position="5"/>
        <end position="142"/>
    </location>
</feature>
<evidence type="ECO:0000256" key="2">
    <source>
        <dbReference type="ARBA" id="ARBA00008142"/>
    </source>
</evidence>
<name>A0A2H0W2V9_9BACT</name>
<dbReference type="GO" id="GO:0005524">
    <property type="term" value="F:ATP binding"/>
    <property type="evidence" value="ECO:0007669"/>
    <property type="project" value="UniProtKB-UniRule"/>
</dbReference>
<keyword evidence="7 12" id="KW-0547">Nucleotide-binding</keyword>
<accession>A0A2H0W2V9</accession>
<gene>
    <name evidence="12" type="primary">ndk</name>
    <name evidence="16" type="ORF">COT80_03005</name>
</gene>
<evidence type="ECO:0000256" key="8">
    <source>
        <dbReference type="ARBA" id="ARBA00022777"/>
    </source>
</evidence>
<dbReference type="AlphaFoldDB" id="A0A2H0W2V9"/>
<evidence type="ECO:0000256" key="5">
    <source>
        <dbReference type="ARBA" id="ARBA00022679"/>
    </source>
</evidence>
<dbReference type="FunFam" id="3.30.70.141:FF:000003">
    <property type="entry name" value="Nucleoside diphosphate kinase"/>
    <property type="match status" value="1"/>
</dbReference>
<keyword evidence="9 12" id="KW-0067">ATP-binding</keyword>
<dbReference type="Pfam" id="PF00334">
    <property type="entry name" value="NDK"/>
    <property type="match status" value="1"/>
</dbReference>
<evidence type="ECO:0000256" key="13">
    <source>
        <dbReference type="PROSITE-ProRule" id="PRU00706"/>
    </source>
</evidence>
<sequence>MSLQLEKTLVILKPDAMQRNLLGEIITRFEKKGLKIVGLKMIELEDILLDDHYAHHKDKPFFAGLKNYMKSSPVVVIALEGIEVVEAVRLLVGPTKSRIADAGSIRGDYSMSGQTNIIHSSDSSENAAAEIKRFFKAEELFNYKKIDFEFLYGDEEREELV</sequence>
<dbReference type="EC" id="2.7.4.6" evidence="3 12"/>
<dbReference type="PANTHER" id="PTHR11349">
    <property type="entry name" value="NUCLEOSIDE DIPHOSPHATE KINASE"/>
    <property type="match status" value="1"/>
</dbReference>
<evidence type="ECO:0000256" key="3">
    <source>
        <dbReference type="ARBA" id="ARBA00012966"/>
    </source>
</evidence>
<proteinExistence type="inferred from homology"/>
<dbReference type="InterPro" id="IPR034907">
    <property type="entry name" value="NDK-like_dom"/>
</dbReference>
<comment type="catalytic activity">
    <reaction evidence="12">
        <text>a 2'-deoxyribonucleoside 5'-diphosphate + ATP = a 2'-deoxyribonucleoside 5'-triphosphate + ADP</text>
        <dbReference type="Rhea" id="RHEA:44640"/>
        <dbReference type="ChEBI" id="CHEBI:30616"/>
        <dbReference type="ChEBI" id="CHEBI:61560"/>
        <dbReference type="ChEBI" id="CHEBI:73316"/>
        <dbReference type="ChEBI" id="CHEBI:456216"/>
        <dbReference type="EC" id="2.7.4.6"/>
    </reaction>
</comment>
<feature type="active site" description="Pros-phosphohistidine intermediate" evidence="12 13">
    <location>
        <position position="119"/>
    </location>
</feature>
<feature type="binding site" evidence="12 13">
    <location>
        <position position="116"/>
    </location>
    <ligand>
        <name>ATP</name>
        <dbReference type="ChEBI" id="CHEBI:30616"/>
    </ligand>
</feature>
<dbReference type="NCBIfam" id="NF001908">
    <property type="entry name" value="PRK00668.1"/>
    <property type="match status" value="1"/>
</dbReference>
<protein>
    <recommendedName>
        <fullName evidence="4 12">Nucleoside diphosphate kinase</fullName>
        <shortName evidence="12">NDK</shortName>
        <shortName evidence="12">NDP kinase</shortName>
        <ecNumber evidence="3 12">2.7.4.6</ecNumber>
    </recommendedName>
    <alternativeName>
        <fullName evidence="12">Nucleoside-2-P kinase</fullName>
    </alternativeName>
</protein>
<keyword evidence="5 12" id="KW-0808">Transferase</keyword>
<dbReference type="CDD" id="cd04413">
    <property type="entry name" value="NDPk_I"/>
    <property type="match status" value="1"/>
</dbReference>
<comment type="subunit">
    <text evidence="12">Homotetramer.</text>
</comment>
<evidence type="ECO:0000256" key="1">
    <source>
        <dbReference type="ARBA" id="ARBA00001946"/>
    </source>
</evidence>
<dbReference type="EMBL" id="PEZY01000012">
    <property type="protein sequence ID" value="PIS05715.1"/>
    <property type="molecule type" value="Genomic_DNA"/>
</dbReference>
<dbReference type="Gene3D" id="3.30.70.141">
    <property type="entry name" value="Nucleoside diphosphate kinase-like domain"/>
    <property type="match status" value="1"/>
</dbReference>
<evidence type="ECO:0000256" key="7">
    <source>
        <dbReference type="ARBA" id="ARBA00022741"/>
    </source>
</evidence>
<dbReference type="GO" id="GO:0046872">
    <property type="term" value="F:metal ion binding"/>
    <property type="evidence" value="ECO:0007669"/>
    <property type="project" value="UniProtKB-KW"/>
</dbReference>
<keyword evidence="11 12" id="KW-0546">Nucleotide metabolism</keyword>
<feature type="binding site" evidence="12 13">
    <location>
        <position position="13"/>
    </location>
    <ligand>
        <name>ATP</name>
        <dbReference type="ChEBI" id="CHEBI:30616"/>
    </ligand>
</feature>
<dbReference type="PROSITE" id="PS51374">
    <property type="entry name" value="NDPK_LIKE"/>
    <property type="match status" value="1"/>
</dbReference>
<evidence type="ECO:0000256" key="14">
    <source>
        <dbReference type="RuleBase" id="RU004011"/>
    </source>
</evidence>
<comment type="cofactor">
    <cofactor evidence="1 12">
        <name>Mg(2+)</name>
        <dbReference type="ChEBI" id="CHEBI:18420"/>
    </cofactor>
</comment>
<dbReference type="PRINTS" id="PR01243">
    <property type="entry name" value="NUCDPKINASE"/>
</dbReference>
<keyword evidence="10 12" id="KW-0460">Magnesium</keyword>
<keyword evidence="12" id="KW-0597">Phosphoprotein</keyword>
<reference evidence="17" key="1">
    <citation type="submission" date="2017-09" db="EMBL/GenBank/DDBJ databases">
        <title>Depth-based differentiation of microbial function through sediment-hosted aquifers and enrichment of novel symbionts in the deep terrestrial subsurface.</title>
        <authorList>
            <person name="Probst A.J."/>
            <person name="Ladd B."/>
            <person name="Jarett J.K."/>
            <person name="Geller-Mcgrath D.E."/>
            <person name="Sieber C.M.K."/>
            <person name="Emerson J.B."/>
            <person name="Anantharaman K."/>
            <person name="Thomas B.C."/>
            <person name="Malmstrom R."/>
            <person name="Stieglmeier M."/>
            <person name="Klingl A."/>
            <person name="Woyke T."/>
            <person name="Ryan C.M."/>
            <person name="Banfield J.F."/>
        </authorList>
    </citation>
    <scope>NUCLEOTIDE SEQUENCE [LARGE SCALE GENOMIC DNA]</scope>
</reference>
<dbReference type="GO" id="GO:0005737">
    <property type="term" value="C:cytoplasm"/>
    <property type="evidence" value="ECO:0007669"/>
    <property type="project" value="UniProtKB-SubCell"/>
</dbReference>
<feature type="binding site" evidence="12 13">
    <location>
        <position position="106"/>
    </location>
    <ligand>
        <name>ATP</name>
        <dbReference type="ChEBI" id="CHEBI:30616"/>
    </ligand>
</feature>
<dbReference type="GO" id="GO:0006241">
    <property type="term" value="P:CTP biosynthetic process"/>
    <property type="evidence" value="ECO:0007669"/>
    <property type="project" value="UniProtKB-UniRule"/>
</dbReference>